<name>A0ABU6JKK1_9BURK</name>
<dbReference type="EMBL" id="JAWIIV010000135">
    <property type="protein sequence ID" value="MEC4723925.1"/>
    <property type="molecule type" value="Genomic_DNA"/>
</dbReference>
<feature type="non-terminal residue" evidence="1">
    <location>
        <position position="1"/>
    </location>
</feature>
<comment type="caution">
    <text evidence="1">The sequence shown here is derived from an EMBL/GenBank/DDBJ whole genome shotgun (WGS) entry which is preliminary data.</text>
</comment>
<gene>
    <name evidence="1" type="ORF">RY831_33035</name>
</gene>
<dbReference type="RefSeq" id="WP_326510513.1">
    <property type="nucleotide sequence ID" value="NZ_JAWIIV010000135.1"/>
</dbReference>
<proteinExistence type="predicted"/>
<accession>A0ABU6JKK1</accession>
<keyword evidence="2" id="KW-1185">Reference proteome</keyword>
<reference evidence="1 2" key="1">
    <citation type="submission" date="2023-10" db="EMBL/GenBank/DDBJ databases">
        <title>Noviherbaspirillum sp. CPCC 100848 genome assembly.</title>
        <authorList>
            <person name="Li X.Y."/>
            <person name="Fang X.M."/>
        </authorList>
    </citation>
    <scope>NUCLEOTIDE SEQUENCE [LARGE SCALE GENOMIC DNA]</scope>
    <source>
        <strain evidence="1 2">CPCC 100848</strain>
    </source>
</reference>
<organism evidence="1 2">
    <name type="scientific">Noviherbaspirillum album</name>
    <dbReference type="NCBI Taxonomy" id="3080276"/>
    <lineage>
        <taxon>Bacteria</taxon>
        <taxon>Pseudomonadati</taxon>
        <taxon>Pseudomonadota</taxon>
        <taxon>Betaproteobacteria</taxon>
        <taxon>Burkholderiales</taxon>
        <taxon>Oxalobacteraceae</taxon>
        <taxon>Noviherbaspirillum</taxon>
    </lineage>
</organism>
<dbReference type="Proteomes" id="UP001352263">
    <property type="component" value="Unassembled WGS sequence"/>
</dbReference>
<evidence type="ECO:0008006" key="3">
    <source>
        <dbReference type="Google" id="ProtNLM"/>
    </source>
</evidence>
<evidence type="ECO:0000313" key="2">
    <source>
        <dbReference type="Proteomes" id="UP001352263"/>
    </source>
</evidence>
<evidence type="ECO:0000313" key="1">
    <source>
        <dbReference type="EMBL" id="MEC4723925.1"/>
    </source>
</evidence>
<protein>
    <recommendedName>
        <fullName evidence="3">Transposase</fullName>
    </recommendedName>
</protein>
<sequence length="88" mass="10515">KTLTSVENAYGHWKKHRHEFHELPNSKQYVDAAYKYVNNPPENALMKIRNKDVLFYDQRTNTFLVKGENGAPKTMFRPKDGIEYWNRQ</sequence>